<dbReference type="AlphaFoldDB" id="A0A7W9KDP5"/>
<evidence type="ECO:0000313" key="2">
    <source>
        <dbReference type="Proteomes" id="UP000585638"/>
    </source>
</evidence>
<reference evidence="1 2" key="1">
    <citation type="submission" date="2020-08" db="EMBL/GenBank/DDBJ databases">
        <title>Sequencing the genomes of 1000 actinobacteria strains.</title>
        <authorList>
            <person name="Klenk H.-P."/>
        </authorList>
    </citation>
    <scope>NUCLEOTIDE SEQUENCE [LARGE SCALE GENOMIC DNA]</scope>
    <source>
        <strain evidence="1 2">DSM 43851</strain>
    </source>
</reference>
<gene>
    <name evidence="1" type="ORF">BJ998_001788</name>
</gene>
<sequence length="78" mass="8522">MTTADRREQYGYDASGNLTGTTPASIDALIDNLASSEFRLIRKDQDGMGGALLVYEGIVDGCLPLWRSPRTVNNGRRC</sequence>
<proteinExistence type="predicted"/>
<dbReference type="EMBL" id="JACHIR010000001">
    <property type="protein sequence ID" value="MBB5890592.1"/>
    <property type="molecule type" value="Genomic_DNA"/>
</dbReference>
<evidence type="ECO:0000313" key="1">
    <source>
        <dbReference type="EMBL" id="MBB5890592.1"/>
    </source>
</evidence>
<accession>A0A7W9KDP5</accession>
<protein>
    <submittedName>
        <fullName evidence="1">Uncharacterized protein</fullName>
    </submittedName>
</protein>
<dbReference type="Proteomes" id="UP000585638">
    <property type="component" value="Unassembled WGS sequence"/>
</dbReference>
<organism evidence="1 2">
    <name type="scientific">Kutzneria kofuensis</name>
    <dbReference type="NCBI Taxonomy" id="103725"/>
    <lineage>
        <taxon>Bacteria</taxon>
        <taxon>Bacillati</taxon>
        <taxon>Actinomycetota</taxon>
        <taxon>Actinomycetes</taxon>
        <taxon>Pseudonocardiales</taxon>
        <taxon>Pseudonocardiaceae</taxon>
        <taxon>Kutzneria</taxon>
    </lineage>
</organism>
<comment type="caution">
    <text evidence="1">The sequence shown here is derived from an EMBL/GenBank/DDBJ whole genome shotgun (WGS) entry which is preliminary data.</text>
</comment>
<dbReference type="RefSeq" id="WP_184860145.1">
    <property type="nucleotide sequence ID" value="NZ_BAAAWY010000090.1"/>
</dbReference>
<keyword evidence="2" id="KW-1185">Reference proteome</keyword>
<name>A0A7W9KDP5_9PSEU</name>